<evidence type="ECO:0000256" key="2">
    <source>
        <dbReference type="ARBA" id="ARBA00022617"/>
    </source>
</evidence>
<dbReference type="InterPro" id="IPR036909">
    <property type="entry name" value="Cyt_c-like_dom_sf"/>
</dbReference>
<accession>A0A5Q2QD18</accession>
<sequence length="108" mass="11785">MTLLNSFARVACAAAVIATAPAFAETEAELLTYGSEQAYVQKCMACHGEDGISGTLQYPNIRGQKAMYIEAQLKAYRAGERLNKLMQSQAVALDDRTIKAIALYFSTR</sequence>
<dbReference type="SUPFAM" id="SSF46626">
    <property type="entry name" value="Cytochrome c"/>
    <property type="match status" value="1"/>
</dbReference>
<evidence type="ECO:0000259" key="8">
    <source>
        <dbReference type="PROSITE" id="PS51007"/>
    </source>
</evidence>
<dbReference type="KEGG" id="llp:GH975_11765"/>
<dbReference type="InterPro" id="IPR009056">
    <property type="entry name" value="Cyt_c-like_dom"/>
</dbReference>
<evidence type="ECO:0000256" key="3">
    <source>
        <dbReference type="ARBA" id="ARBA00022723"/>
    </source>
</evidence>
<feature type="domain" description="Cytochrome c" evidence="8">
    <location>
        <begin position="14"/>
        <end position="108"/>
    </location>
</feature>
<keyword evidence="2 6" id="KW-0349">Heme</keyword>
<evidence type="ECO:0000256" key="7">
    <source>
        <dbReference type="SAM" id="SignalP"/>
    </source>
</evidence>
<keyword evidence="4" id="KW-0249">Electron transport</keyword>
<dbReference type="OrthoDB" id="9773456at2"/>
<feature type="chain" id="PRO_5024342042" evidence="7">
    <location>
        <begin position="25"/>
        <end position="108"/>
    </location>
</feature>
<dbReference type="InterPro" id="IPR050597">
    <property type="entry name" value="Cytochrome_c_Oxidase_Subunit"/>
</dbReference>
<dbReference type="GO" id="GO:0009055">
    <property type="term" value="F:electron transfer activity"/>
    <property type="evidence" value="ECO:0007669"/>
    <property type="project" value="InterPro"/>
</dbReference>
<evidence type="ECO:0000256" key="1">
    <source>
        <dbReference type="ARBA" id="ARBA00022448"/>
    </source>
</evidence>
<dbReference type="GO" id="GO:0046872">
    <property type="term" value="F:metal ion binding"/>
    <property type="evidence" value="ECO:0007669"/>
    <property type="project" value="UniProtKB-KW"/>
</dbReference>
<feature type="signal peptide" evidence="7">
    <location>
        <begin position="1"/>
        <end position="24"/>
    </location>
</feature>
<proteinExistence type="predicted"/>
<evidence type="ECO:0000256" key="4">
    <source>
        <dbReference type="ARBA" id="ARBA00022982"/>
    </source>
</evidence>
<keyword evidence="7" id="KW-0732">Signal</keyword>
<keyword evidence="3 6" id="KW-0479">Metal-binding</keyword>
<reference evidence="9 10" key="1">
    <citation type="submission" date="2019-11" db="EMBL/GenBank/DDBJ databases">
        <authorList>
            <person name="Khan S.A."/>
            <person name="Jeon C.O."/>
            <person name="Chun B.H."/>
        </authorList>
    </citation>
    <scope>NUCLEOTIDE SEQUENCE [LARGE SCALE GENOMIC DNA]</scope>
    <source>
        <strain evidence="9 10">IMCC 1097</strain>
    </source>
</reference>
<dbReference type="Proteomes" id="UP000388235">
    <property type="component" value="Chromosome"/>
</dbReference>
<keyword evidence="5 6" id="KW-0408">Iron</keyword>
<name>A0A5Q2QD18_9GAMM</name>
<keyword evidence="1" id="KW-0813">Transport</keyword>
<gene>
    <name evidence="9" type="ORF">GH975_11765</name>
</gene>
<dbReference type="Pfam" id="PF13442">
    <property type="entry name" value="Cytochrome_CBB3"/>
    <property type="match status" value="1"/>
</dbReference>
<evidence type="ECO:0000256" key="5">
    <source>
        <dbReference type="ARBA" id="ARBA00023004"/>
    </source>
</evidence>
<dbReference type="GO" id="GO:0020037">
    <property type="term" value="F:heme binding"/>
    <property type="evidence" value="ECO:0007669"/>
    <property type="project" value="InterPro"/>
</dbReference>
<evidence type="ECO:0000256" key="6">
    <source>
        <dbReference type="PROSITE-ProRule" id="PRU00433"/>
    </source>
</evidence>
<evidence type="ECO:0000313" key="9">
    <source>
        <dbReference type="EMBL" id="QGG81203.1"/>
    </source>
</evidence>
<dbReference type="EMBL" id="CP045871">
    <property type="protein sequence ID" value="QGG81203.1"/>
    <property type="molecule type" value="Genomic_DNA"/>
</dbReference>
<evidence type="ECO:0000313" key="10">
    <source>
        <dbReference type="Proteomes" id="UP000388235"/>
    </source>
</evidence>
<dbReference type="PANTHER" id="PTHR33751:SF9">
    <property type="entry name" value="CYTOCHROME C4"/>
    <property type="match status" value="1"/>
</dbReference>
<dbReference type="PANTHER" id="PTHR33751">
    <property type="entry name" value="CBB3-TYPE CYTOCHROME C OXIDASE SUBUNIT FIXP"/>
    <property type="match status" value="1"/>
</dbReference>
<dbReference type="RefSeq" id="WP_153714706.1">
    <property type="nucleotide sequence ID" value="NZ_CP045871.1"/>
</dbReference>
<dbReference type="PROSITE" id="PS51007">
    <property type="entry name" value="CYTC"/>
    <property type="match status" value="1"/>
</dbReference>
<protein>
    <submittedName>
        <fullName evidence="9">C-type cytochrome</fullName>
    </submittedName>
</protein>
<organism evidence="9 10">
    <name type="scientific">Litorivicinus lipolyticus</name>
    <dbReference type="NCBI Taxonomy" id="418701"/>
    <lineage>
        <taxon>Bacteria</taxon>
        <taxon>Pseudomonadati</taxon>
        <taxon>Pseudomonadota</taxon>
        <taxon>Gammaproteobacteria</taxon>
        <taxon>Oceanospirillales</taxon>
        <taxon>Litorivicinaceae</taxon>
        <taxon>Litorivicinus</taxon>
    </lineage>
</organism>
<dbReference type="AlphaFoldDB" id="A0A5Q2QD18"/>
<keyword evidence="10" id="KW-1185">Reference proteome</keyword>
<dbReference type="Gene3D" id="1.10.760.10">
    <property type="entry name" value="Cytochrome c-like domain"/>
    <property type="match status" value="1"/>
</dbReference>